<evidence type="ECO:0000256" key="1">
    <source>
        <dbReference type="SAM" id="MobiDB-lite"/>
    </source>
</evidence>
<accession>A0A834GLZ4</accession>
<dbReference type="AlphaFoldDB" id="A0A834GLZ4"/>
<dbReference type="EMBL" id="WJXA01000007">
    <property type="protein sequence ID" value="KAF7138112.1"/>
    <property type="molecule type" value="Genomic_DNA"/>
</dbReference>
<evidence type="ECO:0000313" key="3">
    <source>
        <dbReference type="Proteomes" id="UP000626092"/>
    </source>
</evidence>
<proteinExistence type="predicted"/>
<evidence type="ECO:0000313" key="2">
    <source>
        <dbReference type="EMBL" id="KAF7138112.1"/>
    </source>
</evidence>
<organism evidence="2 3">
    <name type="scientific">Rhododendron simsii</name>
    <name type="common">Sims's rhododendron</name>
    <dbReference type="NCBI Taxonomy" id="118357"/>
    <lineage>
        <taxon>Eukaryota</taxon>
        <taxon>Viridiplantae</taxon>
        <taxon>Streptophyta</taxon>
        <taxon>Embryophyta</taxon>
        <taxon>Tracheophyta</taxon>
        <taxon>Spermatophyta</taxon>
        <taxon>Magnoliopsida</taxon>
        <taxon>eudicotyledons</taxon>
        <taxon>Gunneridae</taxon>
        <taxon>Pentapetalae</taxon>
        <taxon>asterids</taxon>
        <taxon>Ericales</taxon>
        <taxon>Ericaceae</taxon>
        <taxon>Ericoideae</taxon>
        <taxon>Rhodoreae</taxon>
        <taxon>Rhododendron</taxon>
    </lineage>
</organism>
<protein>
    <submittedName>
        <fullName evidence="2">Uncharacterized protein</fullName>
    </submittedName>
</protein>
<keyword evidence="3" id="KW-1185">Reference proteome</keyword>
<comment type="caution">
    <text evidence="2">The sequence shown here is derived from an EMBL/GenBank/DDBJ whole genome shotgun (WGS) entry which is preliminary data.</text>
</comment>
<gene>
    <name evidence="2" type="ORF">RHSIM_Rhsim07G0184500</name>
</gene>
<feature type="region of interest" description="Disordered" evidence="1">
    <location>
        <begin position="57"/>
        <end position="101"/>
    </location>
</feature>
<dbReference type="Proteomes" id="UP000626092">
    <property type="component" value="Unassembled WGS sequence"/>
</dbReference>
<reference evidence="2" key="1">
    <citation type="submission" date="2019-11" db="EMBL/GenBank/DDBJ databases">
        <authorList>
            <person name="Liu Y."/>
            <person name="Hou J."/>
            <person name="Li T.-Q."/>
            <person name="Guan C.-H."/>
            <person name="Wu X."/>
            <person name="Wu H.-Z."/>
            <person name="Ling F."/>
            <person name="Zhang R."/>
            <person name="Shi X.-G."/>
            <person name="Ren J.-P."/>
            <person name="Chen E.-F."/>
            <person name="Sun J.-M."/>
        </authorList>
    </citation>
    <scope>NUCLEOTIDE SEQUENCE</scope>
    <source>
        <strain evidence="2">Adult_tree_wgs_1</strain>
        <tissue evidence="2">Leaves</tissue>
    </source>
</reference>
<name>A0A834GLZ4_RHOSS</name>
<sequence>MKQLPEIQFGVVVKGAFYKAIENVKQDYERGTEGTIRQEAQCFIVRDAWISHSHVDRPTLPQAQGAGDAEQRKDCHAVGGAQQKEGSAAVEGGPSEAAGGEIEEMNMIVPSSVSETHYQLQDAIRVPIALSGINFPEVETSNHGLADGRDAREEGEFELENVGEEADTGNKLEDVVVSDDDSVDKGELHAMEKTFCCNGVWRGE</sequence>